<dbReference type="SMART" id="SM00845">
    <property type="entry name" value="GatB_Yqey"/>
    <property type="match status" value="1"/>
</dbReference>
<dbReference type="InterPro" id="IPR006075">
    <property type="entry name" value="Asn/Gln-tRNA_Trfase_suB/E_cat"/>
</dbReference>
<accession>A0A1Y1HQ69</accession>
<comment type="function">
    <text evidence="7">Allows the formation of correctly charged Asn-tRNA(Asn) or Gln-tRNA(Gln) through the transamidation of misacylated Asp-tRNA(Asn) or Glu-tRNA(Gln) in organisms which lack either or both of asparaginyl-tRNA or glutaminyl-tRNA synthetases. The reaction takes place in the presence of glutamine and ATP through an activated phospho-Asp-tRNA(Asn) or phospho-Glu-tRNA(Gln).</text>
</comment>
<keyword evidence="10" id="KW-0150">Chloroplast</keyword>
<comment type="catalytic activity">
    <reaction evidence="8">
        <text>L-aspartyl-tRNA(Asn) + L-glutamine + ATP + H2O = L-asparaginyl-tRNA(Asn) + L-glutamate + ADP + phosphate + 2 H(+)</text>
        <dbReference type="Rhea" id="RHEA:14513"/>
        <dbReference type="Rhea" id="RHEA-COMP:9674"/>
        <dbReference type="Rhea" id="RHEA-COMP:9677"/>
        <dbReference type="ChEBI" id="CHEBI:15377"/>
        <dbReference type="ChEBI" id="CHEBI:15378"/>
        <dbReference type="ChEBI" id="CHEBI:29985"/>
        <dbReference type="ChEBI" id="CHEBI:30616"/>
        <dbReference type="ChEBI" id="CHEBI:43474"/>
        <dbReference type="ChEBI" id="CHEBI:58359"/>
        <dbReference type="ChEBI" id="CHEBI:78515"/>
        <dbReference type="ChEBI" id="CHEBI:78516"/>
        <dbReference type="ChEBI" id="CHEBI:456216"/>
    </reaction>
</comment>
<dbReference type="GO" id="GO:0005739">
    <property type="term" value="C:mitochondrion"/>
    <property type="evidence" value="ECO:0007669"/>
    <property type="project" value="UniProtKB-SubCell"/>
</dbReference>
<dbReference type="Pfam" id="PF02637">
    <property type="entry name" value="GatB_Yqey"/>
    <property type="match status" value="1"/>
</dbReference>
<keyword evidence="12" id="KW-0808">Transferase</keyword>
<keyword evidence="4 10" id="KW-0547">Nucleotide-binding</keyword>
<sequence>MKLPGMHAQGVRRGQALKAVAEGLTAQDASAGLEEKYEAVIGIETHVQLNTATKAFCRCRSQYGAEPNTNVCPVCMGLPGALPVLNARVLESAVKLGLALHCTIAPRSKFDRKQYFYPDLPKGYQISQFDIPVAQSGWVEVDLPVEFGGGRRRFGVTRAHLEEDAGKSVHGGGGRLSGSGFSQVDLNRAGVPLIEIVSDPDMRTGLEAAEYGAEIQRIVRYLGISNGNMAEGSMRCDVNVSVRPRGRERFGTKVEIKNMNSFSAMQRAIDFEIARQSALLEAGKDGEIVLETRLWEEGAQRTISMRVKEGLADYRYFPEPDLPEIELTADYLEDVRASLPELPDEKRRRYAAAGLSMQDVLVLANNSDVAAYFERVLGAGADIKAAANWMMGDITKYCKAEKILITDVAMAPETLAELIALIGDGTISGKIGKEILPDLLKEGGGAKQLVEKKGLLQISDDSAVEALVDEVLAAHPKELELFRGGKKKLQGFFTGQVMKKSGGRVNPALMQKVLAAKLNGQ</sequence>
<dbReference type="GO" id="GO:0050567">
    <property type="term" value="F:glutaminyl-tRNA synthase (glutamine-hydrolyzing) activity"/>
    <property type="evidence" value="ECO:0007669"/>
    <property type="project" value="UniProtKB-UniRule"/>
</dbReference>
<dbReference type="GO" id="GO:0016740">
    <property type="term" value="F:transferase activity"/>
    <property type="evidence" value="ECO:0007669"/>
    <property type="project" value="UniProtKB-KW"/>
</dbReference>
<dbReference type="GO" id="GO:0032543">
    <property type="term" value="P:mitochondrial translation"/>
    <property type="evidence" value="ECO:0007669"/>
    <property type="project" value="UniProtKB-UniRule"/>
</dbReference>
<dbReference type="PROSITE" id="PS01234">
    <property type="entry name" value="GATB"/>
    <property type="match status" value="1"/>
</dbReference>
<evidence type="ECO:0000259" key="11">
    <source>
        <dbReference type="SMART" id="SM00845"/>
    </source>
</evidence>
<comment type="similarity">
    <text evidence="1 10">Belongs to the GatB/GatE family. GatB subfamily.</text>
</comment>
<dbReference type="InterPro" id="IPR018027">
    <property type="entry name" value="Asn/Gln_amidotransferase"/>
</dbReference>
<keyword evidence="6 10" id="KW-0648">Protein biosynthesis</keyword>
<evidence type="ECO:0000256" key="8">
    <source>
        <dbReference type="ARBA" id="ARBA00047380"/>
    </source>
</evidence>
<dbReference type="NCBIfam" id="NF004014">
    <property type="entry name" value="PRK05477.1-4"/>
    <property type="match status" value="1"/>
</dbReference>
<evidence type="ECO:0000313" key="12">
    <source>
        <dbReference type="EMBL" id="GAQ79131.1"/>
    </source>
</evidence>
<gene>
    <name evidence="10" type="primary">GATB</name>
    <name evidence="12" type="ORF">KFL_000250080</name>
</gene>
<dbReference type="EC" id="6.3.5.-" evidence="10"/>
<dbReference type="NCBIfam" id="TIGR00133">
    <property type="entry name" value="gatB"/>
    <property type="match status" value="1"/>
</dbReference>
<dbReference type="InterPro" id="IPR004413">
    <property type="entry name" value="GatB"/>
</dbReference>
<comment type="subunit">
    <text evidence="10">Subunit of the heterotrimeric GatCAB amidotransferase (AdT) complex, composed of A, B and C subunits.</text>
</comment>
<evidence type="ECO:0000256" key="3">
    <source>
        <dbReference type="ARBA" id="ARBA00022598"/>
    </source>
</evidence>
<comment type="subunit">
    <text evidence="2">Heterotrimer of A, B and C subunits.</text>
</comment>
<dbReference type="SUPFAM" id="SSF89095">
    <property type="entry name" value="GatB/YqeY motif"/>
    <property type="match status" value="1"/>
</dbReference>
<evidence type="ECO:0000256" key="7">
    <source>
        <dbReference type="ARBA" id="ARBA00024799"/>
    </source>
</evidence>
<dbReference type="InterPro" id="IPR014746">
    <property type="entry name" value="Gln_synth/guanido_kin_cat_dom"/>
</dbReference>
<dbReference type="EMBL" id="DF236974">
    <property type="protein sequence ID" value="GAQ79131.1"/>
    <property type="molecule type" value="Genomic_DNA"/>
</dbReference>
<dbReference type="OrthoDB" id="1722066at2759"/>
<comment type="subcellular location">
    <subcellularLocation>
        <location evidence="10">Mitochondrion</location>
    </subcellularLocation>
    <subcellularLocation>
        <location evidence="10">Plastid</location>
        <location evidence="10">Chloroplast</location>
    </subcellularLocation>
</comment>
<dbReference type="GO" id="GO:0009507">
    <property type="term" value="C:chloroplast"/>
    <property type="evidence" value="ECO:0007669"/>
    <property type="project" value="UniProtKB-SubCell"/>
</dbReference>
<keyword evidence="10" id="KW-0496">Mitochondrion</keyword>
<evidence type="ECO:0000256" key="4">
    <source>
        <dbReference type="ARBA" id="ARBA00022741"/>
    </source>
</evidence>
<reference evidence="12 13" key="1">
    <citation type="journal article" date="2014" name="Nat. Commun.">
        <title>Klebsormidium flaccidum genome reveals primary factors for plant terrestrial adaptation.</title>
        <authorList>
            <person name="Hori K."/>
            <person name="Maruyama F."/>
            <person name="Fujisawa T."/>
            <person name="Togashi T."/>
            <person name="Yamamoto N."/>
            <person name="Seo M."/>
            <person name="Sato S."/>
            <person name="Yamada T."/>
            <person name="Mori H."/>
            <person name="Tajima N."/>
            <person name="Moriyama T."/>
            <person name="Ikeuchi M."/>
            <person name="Watanabe M."/>
            <person name="Wada H."/>
            <person name="Kobayashi K."/>
            <person name="Saito M."/>
            <person name="Masuda T."/>
            <person name="Sasaki-Sekimoto Y."/>
            <person name="Mashiguchi K."/>
            <person name="Awai K."/>
            <person name="Shimojima M."/>
            <person name="Masuda S."/>
            <person name="Iwai M."/>
            <person name="Nobusawa T."/>
            <person name="Narise T."/>
            <person name="Kondo S."/>
            <person name="Saito H."/>
            <person name="Sato R."/>
            <person name="Murakawa M."/>
            <person name="Ihara Y."/>
            <person name="Oshima-Yamada Y."/>
            <person name="Ohtaka K."/>
            <person name="Satoh M."/>
            <person name="Sonobe K."/>
            <person name="Ishii M."/>
            <person name="Ohtani R."/>
            <person name="Kanamori-Sato M."/>
            <person name="Honoki R."/>
            <person name="Miyazaki D."/>
            <person name="Mochizuki H."/>
            <person name="Umetsu J."/>
            <person name="Higashi K."/>
            <person name="Shibata D."/>
            <person name="Kamiya Y."/>
            <person name="Sato N."/>
            <person name="Nakamura Y."/>
            <person name="Tabata S."/>
            <person name="Ida S."/>
            <person name="Kurokawa K."/>
            <person name="Ohta H."/>
        </authorList>
    </citation>
    <scope>NUCLEOTIDE SEQUENCE [LARGE SCALE GENOMIC DNA]</scope>
    <source>
        <strain evidence="12 13">NIES-2285</strain>
    </source>
</reference>
<evidence type="ECO:0000256" key="1">
    <source>
        <dbReference type="ARBA" id="ARBA00005306"/>
    </source>
</evidence>
<dbReference type="InterPro" id="IPR017958">
    <property type="entry name" value="Gln-tRNA_amidoTrfase_suB_CS"/>
</dbReference>
<protein>
    <recommendedName>
        <fullName evidence="10">Glutamyl-tRNA(Gln) amidotransferase subunit B, chloroplastic/mitochondrial</fullName>
        <shortName evidence="10">Glu-AdT subunit B</shortName>
        <ecNumber evidence="10">6.3.5.-</ecNumber>
    </recommendedName>
</protein>
<dbReference type="NCBIfam" id="NF004012">
    <property type="entry name" value="PRK05477.1-2"/>
    <property type="match status" value="1"/>
</dbReference>
<dbReference type="Gene3D" id="1.10.10.410">
    <property type="match status" value="1"/>
</dbReference>
<keyword evidence="13" id="KW-1185">Reference proteome</keyword>
<keyword evidence="3 10" id="KW-0436">Ligase</keyword>
<dbReference type="InterPro" id="IPR023168">
    <property type="entry name" value="GatB_Yqey_C_2"/>
</dbReference>
<dbReference type="GO" id="GO:0050566">
    <property type="term" value="F:asparaginyl-tRNA synthase (glutamine-hydrolyzing) activity"/>
    <property type="evidence" value="ECO:0007669"/>
    <property type="project" value="RHEA"/>
</dbReference>
<dbReference type="HAMAP" id="MF_00121">
    <property type="entry name" value="GatB"/>
    <property type="match status" value="1"/>
</dbReference>
<dbReference type="SUPFAM" id="SSF55931">
    <property type="entry name" value="Glutamine synthetase/guanido kinase"/>
    <property type="match status" value="1"/>
</dbReference>
<dbReference type="GO" id="GO:0005524">
    <property type="term" value="F:ATP binding"/>
    <property type="evidence" value="ECO:0007669"/>
    <property type="project" value="UniProtKB-KW"/>
</dbReference>
<dbReference type="GO" id="GO:0030956">
    <property type="term" value="C:glutamyl-tRNA(Gln) amidotransferase complex"/>
    <property type="evidence" value="ECO:0007669"/>
    <property type="project" value="UniProtKB-UniRule"/>
</dbReference>
<dbReference type="OMA" id="ARKWWMG"/>
<organism evidence="12 13">
    <name type="scientific">Klebsormidium nitens</name>
    <name type="common">Green alga</name>
    <name type="synonym">Ulothrix nitens</name>
    <dbReference type="NCBI Taxonomy" id="105231"/>
    <lineage>
        <taxon>Eukaryota</taxon>
        <taxon>Viridiplantae</taxon>
        <taxon>Streptophyta</taxon>
        <taxon>Klebsormidiophyceae</taxon>
        <taxon>Klebsormidiales</taxon>
        <taxon>Klebsormidiaceae</taxon>
        <taxon>Klebsormidium</taxon>
    </lineage>
</organism>
<dbReference type="FunFam" id="1.10.10.410:FF:000001">
    <property type="entry name" value="Aspartyl/glutamyl-tRNA(Asn/Gln) amidotransferase subunit B"/>
    <property type="match status" value="1"/>
</dbReference>
<comment type="function">
    <text evidence="10">Allows the formation of correctly charged Gln-tRNA(Gln) through the transamidation of misacylated Glu-tRNA(Gln) in chloroplasts and mitochondria. The reaction takes place in the presence of glutamine and ATP through an activated gamma-phospho-Glu-tRNA(Gln).</text>
</comment>
<dbReference type="Proteomes" id="UP000054558">
    <property type="component" value="Unassembled WGS sequence"/>
</dbReference>
<dbReference type="PANTHER" id="PTHR11659">
    <property type="entry name" value="GLUTAMYL-TRNA GLN AMIDOTRANSFERASE SUBUNIT B MITOCHONDRIAL AND PROKARYOTIC PET112-RELATED"/>
    <property type="match status" value="1"/>
</dbReference>
<dbReference type="FunFam" id="1.10.150.380:FF:000001">
    <property type="entry name" value="Aspartyl/glutamyl-tRNA(Asn/Gln) amidotransferase subunit B"/>
    <property type="match status" value="1"/>
</dbReference>
<evidence type="ECO:0000256" key="10">
    <source>
        <dbReference type="HAMAP-Rule" id="MF_03147"/>
    </source>
</evidence>
<dbReference type="STRING" id="105231.A0A1Y1HQ69"/>
<evidence type="ECO:0000313" key="13">
    <source>
        <dbReference type="Proteomes" id="UP000054558"/>
    </source>
</evidence>
<comment type="catalytic activity">
    <reaction evidence="9 10">
        <text>L-glutamyl-tRNA(Gln) + L-glutamine + ATP + H2O = L-glutaminyl-tRNA(Gln) + L-glutamate + ADP + phosphate + H(+)</text>
        <dbReference type="Rhea" id="RHEA:17521"/>
        <dbReference type="Rhea" id="RHEA-COMP:9681"/>
        <dbReference type="Rhea" id="RHEA-COMP:9684"/>
        <dbReference type="ChEBI" id="CHEBI:15377"/>
        <dbReference type="ChEBI" id="CHEBI:15378"/>
        <dbReference type="ChEBI" id="CHEBI:29985"/>
        <dbReference type="ChEBI" id="CHEBI:30616"/>
        <dbReference type="ChEBI" id="CHEBI:43474"/>
        <dbReference type="ChEBI" id="CHEBI:58359"/>
        <dbReference type="ChEBI" id="CHEBI:78520"/>
        <dbReference type="ChEBI" id="CHEBI:78521"/>
        <dbReference type="ChEBI" id="CHEBI:456216"/>
    </reaction>
</comment>
<dbReference type="InterPro" id="IPR042114">
    <property type="entry name" value="GatB_C_1"/>
</dbReference>
<evidence type="ECO:0000256" key="9">
    <source>
        <dbReference type="ARBA" id="ARBA00047913"/>
    </source>
</evidence>
<dbReference type="InterPro" id="IPR003789">
    <property type="entry name" value="Asn/Gln_tRNA_amidoTrase-B-like"/>
</dbReference>
<evidence type="ECO:0000256" key="6">
    <source>
        <dbReference type="ARBA" id="ARBA00022917"/>
    </source>
</evidence>
<dbReference type="PANTHER" id="PTHR11659:SF0">
    <property type="entry name" value="GLUTAMYL-TRNA(GLN) AMIDOTRANSFERASE SUBUNIT B, MITOCHONDRIAL"/>
    <property type="match status" value="1"/>
</dbReference>
<dbReference type="GO" id="GO:0070681">
    <property type="term" value="P:glutaminyl-tRNAGln biosynthesis via transamidation"/>
    <property type="evidence" value="ECO:0000318"/>
    <property type="project" value="GO_Central"/>
</dbReference>
<dbReference type="Gene3D" id="1.10.150.380">
    <property type="entry name" value="GatB domain, N-terminal subdomain"/>
    <property type="match status" value="1"/>
</dbReference>
<dbReference type="AlphaFoldDB" id="A0A1Y1HQ69"/>
<name>A0A1Y1HQ69_KLENI</name>
<keyword evidence="10" id="KW-0934">Plastid</keyword>
<proteinExistence type="inferred from homology"/>
<feature type="domain" description="Asn/Gln amidotransferase" evidence="11">
    <location>
        <begin position="371"/>
        <end position="518"/>
    </location>
</feature>
<dbReference type="Pfam" id="PF02934">
    <property type="entry name" value="GatB_N"/>
    <property type="match status" value="1"/>
</dbReference>
<dbReference type="InterPro" id="IPR017959">
    <property type="entry name" value="Asn/Gln-tRNA_amidoTrfase_suB/E"/>
</dbReference>
<evidence type="ECO:0000256" key="5">
    <source>
        <dbReference type="ARBA" id="ARBA00022840"/>
    </source>
</evidence>
<keyword evidence="5 10" id="KW-0067">ATP-binding</keyword>
<evidence type="ECO:0000256" key="2">
    <source>
        <dbReference type="ARBA" id="ARBA00011123"/>
    </source>
</evidence>